<evidence type="ECO:0000259" key="1">
    <source>
        <dbReference type="PROSITE" id="PS50181"/>
    </source>
</evidence>
<sequence>MAELGLISLPGEVIAHIAQFLPLKDLLACSATCSYLRSVLNDNLIWKRHYRRSIVNYVSISKPFVKPEFEYHPELESLEPLCAERVNLLRQNHLLSNWREGKCVSHNVHTQGNGLFLENNDRQIIYGNVYLFLHVLNTNEITIWNIEEIPYFYTSVVFSLYEYNMEDEDWTDIVRVYYQIVEDKLVVIQGNLVQIFGIYLPDKAFPLEYLISVDRDQVVSDFAETLYTDCYNWIVGNLLFSRLCYLPVVHVWDIRTGDKKKALRAPAVGWDLYVISLDDAADVVFSLRTDDPFAKGPEDYAKITNHISSYNVAKDEYTTIFPSLAGCKPVNAMHYCDFIILFCIDNMFIFKCSIYVFDRRTSSTVAQATFPDLVGLYKSQVIEDKLVLATQSSVEILNVKTLEAVTSLKIDDVIDIDYLPVFNSTFIITSSVKSDIEVWDIDKNQVLLKLPLQSFVFLNESCSKLVLISGQSLVVKNFW</sequence>
<accession>A0A1B6HSS8</accession>
<dbReference type="InterPro" id="IPR001810">
    <property type="entry name" value="F-box_dom"/>
</dbReference>
<dbReference type="EMBL" id="GECU01030005">
    <property type="protein sequence ID" value="JAS77701.1"/>
    <property type="molecule type" value="Transcribed_RNA"/>
</dbReference>
<protein>
    <recommendedName>
        <fullName evidence="1">F-box domain-containing protein</fullName>
    </recommendedName>
</protein>
<dbReference type="InterPro" id="IPR011047">
    <property type="entry name" value="Quinoprotein_ADH-like_sf"/>
</dbReference>
<dbReference type="SUPFAM" id="SSF50998">
    <property type="entry name" value="Quinoprotein alcohol dehydrogenase-like"/>
    <property type="match status" value="1"/>
</dbReference>
<dbReference type="Gene3D" id="2.130.10.10">
    <property type="entry name" value="YVTN repeat-like/Quinoprotein amine dehydrogenase"/>
    <property type="match status" value="1"/>
</dbReference>
<reference evidence="2" key="1">
    <citation type="submission" date="2015-11" db="EMBL/GenBank/DDBJ databases">
        <title>De novo transcriptome assembly of four potential Pierce s Disease insect vectors from Arizona vineyards.</title>
        <authorList>
            <person name="Tassone E.E."/>
        </authorList>
    </citation>
    <scope>NUCLEOTIDE SEQUENCE</scope>
</reference>
<evidence type="ECO:0000313" key="2">
    <source>
        <dbReference type="EMBL" id="JAS77701.1"/>
    </source>
</evidence>
<gene>
    <name evidence="2" type="ORF">g.40690</name>
</gene>
<dbReference type="Gene3D" id="1.20.1280.50">
    <property type="match status" value="1"/>
</dbReference>
<proteinExistence type="predicted"/>
<dbReference type="Pfam" id="PF12937">
    <property type="entry name" value="F-box-like"/>
    <property type="match status" value="1"/>
</dbReference>
<name>A0A1B6HSS8_9HEMI</name>
<dbReference type="SUPFAM" id="SSF81383">
    <property type="entry name" value="F-box domain"/>
    <property type="match status" value="1"/>
</dbReference>
<feature type="domain" description="F-box" evidence="1">
    <location>
        <begin position="3"/>
        <end position="49"/>
    </location>
</feature>
<dbReference type="InterPro" id="IPR036047">
    <property type="entry name" value="F-box-like_dom_sf"/>
</dbReference>
<dbReference type="PROSITE" id="PS50181">
    <property type="entry name" value="FBOX"/>
    <property type="match status" value="1"/>
</dbReference>
<dbReference type="SMART" id="SM00256">
    <property type="entry name" value="FBOX"/>
    <property type="match status" value="1"/>
</dbReference>
<organism evidence="2">
    <name type="scientific">Homalodisca liturata</name>
    <dbReference type="NCBI Taxonomy" id="320908"/>
    <lineage>
        <taxon>Eukaryota</taxon>
        <taxon>Metazoa</taxon>
        <taxon>Ecdysozoa</taxon>
        <taxon>Arthropoda</taxon>
        <taxon>Hexapoda</taxon>
        <taxon>Insecta</taxon>
        <taxon>Pterygota</taxon>
        <taxon>Neoptera</taxon>
        <taxon>Paraneoptera</taxon>
        <taxon>Hemiptera</taxon>
        <taxon>Auchenorrhyncha</taxon>
        <taxon>Membracoidea</taxon>
        <taxon>Cicadellidae</taxon>
        <taxon>Cicadellinae</taxon>
        <taxon>Proconiini</taxon>
        <taxon>Homalodisca</taxon>
    </lineage>
</organism>
<dbReference type="AlphaFoldDB" id="A0A1B6HSS8"/>
<dbReference type="InterPro" id="IPR015943">
    <property type="entry name" value="WD40/YVTN_repeat-like_dom_sf"/>
</dbReference>